<dbReference type="InterPro" id="IPR032165">
    <property type="entry name" value="DUF5001"/>
</dbReference>
<sequence>MRLLIGILGLVLSGAAYPHGEANPGPEKAERHINFPDTERYQTLVVDLHTHSTFSDGHVWPTIRVSEALRDGLDAIAITEHLEWQPHLADIPHPDRNRAYEIASEAAPDHSLIVIAGTEITRESPAGHMNAIFITDANELFRENSPPSDPANTRAYYNDTALWPVQDAVDAANEQGAFVFWNHPYWTRQTPNGIARIPEFHINNAKQGLLHGIEVANGSDYSEEAFEIALKHGLALIGVSDVHNLIEWDYEPHNGGHRPVTLVLAESHSLEGIKDGLFAGRTIVWFKNLLLGREDSLRALVDAAISVTGASYQPESDVLRVEILNSSDATFILQNRTRLTFMNSHDTIVLPANSTSTLHVKPGSRQSSIKLEFDVSNALVAPKEPLNIEWLVRPE</sequence>
<evidence type="ECO:0000313" key="2">
    <source>
        <dbReference type="EMBL" id="SVB32150.1"/>
    </source>
</evidence>
<dbReference type="SUPFAM" id="SSF89550">
    <property type="entry name" value="PHP domain-like"/>
    <property type="match status" value="1"/>
</dbReference>
<dbReference type="EMBL" id="UINC01037125">
    <property type="protein sequence ID" value="SVB32150.1"/>
    <property type="molecule type" value="Genomic_DNA"/>
</dbReference>
<dbReference type="CDD" id="cd12112">
    <property type="entry name" value="PHP_HisPPase_Chlorobi_like"/>
    <property type="match status" value="1"/>
</dbReference>
<reference evidence="2" key="1">
    <citation type="submission" date="2018-05" db="EMBL/GenBank/DDBJ databases">
        <authorList>
            <person name="Lanie J.A."/>
            <person name="Ng W.-L."/>
            <person name="Kazmierczak K.M."/>
            <person name="Andrzejewski T.M."/>
            <person name="Davidsen T.M."/>
            <person name="Wayne K.J."/>
            <person name="Tettelin H."/>
            <person name="Glass J.I."/>
            <person name="Rusch D."/>
            <person name="Podicherti R."/>
            <person name="Tsui H.-C.T."/>
            <person name="Winkler M.E."/>
        </authorList>
    </citation>
    <scope>NUCLEOTIDE SEQUENCE</scope>
</reference>
<gene>
    <name evidence="2" type="ORF">METZ01_LOCUS185004</name>
</gene>
<feature type="domain" description="Polymerase/histidinol phosphatase N-terminal" evidence="1">
    <location>
        <begin position="46"/>
        <end position="124"/>
    </location>
</feature>
<dbReference type="InterPro" id="IPR003141">
    <property type="entry name" value="Pol/His_phosphatase_N"/>
</dbReference>
<dbReference type="PANTHER" id="PTHR42924:SF3">
    <property type="entry name" value="POLYMERASE_HISTIDINOL PHOSPHATASE N-TERMINAL DOMAIN-CONTAINING PROTEIN"/>
    <property type="match status" value="1"/>
</dbReference>
<dbReference type="Pfam" id="PF16392">
    <property type="entry name" value="DUF5001"/>
    <property type="match status" value="1"/>
</dbReference>
<organism evidence="2">
    <name type="scientific">marine metagenome</name>
    <dbReference type="NCBI Taxonomy" id="408172"/>
    <lineage>
        <taxon>unclassified sequences</taxon>
        <taxon>metagenomes</taxon>
        <taxon>ecological metagenomes</taxon>
    </lineage>
</organism>
<protein>
    <recommendedName>
        <fullName evidence="1">Polymerase/histidinol phosphatase N-terminal domain-containing protein</fullName>
    </recommendedName>
</protein>
<dbReference type="GO" id="GO:0004534">
    <property type="term" value="F:5'-3' RNA exonuclease activity"/>
    <property type="evidence" value="ECO:0007669"/>
    <property type="project" value="TreeGrafter"/>
</dbReference>
<name>A0A382D151_9ZZZZ</name>
<dbReference type="InterPro" id="IPR016195">
    <property type="entry name" value="Pol/histidinol_Pase-like"/>
</dbReference>
<dbReference type="InterPro" id="IPR052018">
    <property type="entry name" value="PHP_domain"/>
</dbReference>
<dbReference type="SMART" id="SM00481">
    <property type="entry name" value="POLIIIAc"/>
    <property type="match status" value="1"/>
</dbReference>
<dbReference type="PANTHER" id="PTHR42924">
    <property type="entry name" value="EXONUCLEASE"/>
    <property type="match status" value="1"/>
</dbReference>
<accession>A0A382D151</accession>
<evidence type="ECO:0000259" key="1">
    <source>
        <dbReference type="SMART" id="SM00481"/>
    </source>
</evidence>
<dbReference type="Gene3D" id="3.20.20.140">
    <property type="entry name" value="Metal-dependent hydrolases"/>
    <property type="match status" value="1"/>
</dbReference>
<dbReference type="AlphaFoldDB" id="A0A382D151"/>
<dbReference type="GO" id="GO:0035312">
    <property type="term" value="F:5'-3' DNA exonuclease activity"/>
    <property type="evidence" value="ECO:0007669"/>
    <property type="project" value="TreeGrafter"/>
</dbReference>
<proteinExistence type="predicted"/>